<feature type="transmembrane region" description="Helical" evidence="1">
    <location>
        <begin position="34"/>
        <end position="54"/>
    </location>
</feature>
<gene>
    <name evidence="2" type="ORF">LCGC14_0600860</name>
</gene>
<dbReference type="EMBL" id="LAZR01000964">
    <property type="protein sequence ID" value="KKN53590.1"/>
    <property type="molecule type" value="Genomic_DNA"/>
</dbReference>
<accession>A0A0F9RAP4</accession>
<keyword evidence="1" id="KW-0812">Transmembrane</keyword>
<reference evidence="2" key="1">
    <citation type="journal article" date="2015" name="Nature">
        <title>Complex archaea that bridge the gap between prokaryotes and eukaryotes.</title>
        <authorList>
            <person name="Spang A."/>
            <person name="Saw J.H."/>
            <person name="Jorgensen S.L."/>
            <person name="Zaremba-Niedzwiedzka K."/>
            <person name="Martijn J."/>
            <person name="Lind A.E."/>
            <person name="van Eijk R."/>
            <person name="Schleper C."/>
            <person name="Guy L."/>
            <person name="Ettema T.J."/>
        </authorList>
    </citation>
    <scope>NUCLEOTIDE SEQUENCE</scope>
</reference>
<keyword evidence="1" id="KW-0472">Membrane</keyword>
<keyword evidence="1" id="KW-1133">Transmembrane helix</keyword>
<sequence length="55" mass="6165">MDILKKIAKTLVVFTVIICLAFLLYGGSNYTQDAPFTLTMLGLIMGMLFVGIWYD</sequence>
<comment type="caution">
    <text evidence="2">The sequence shown here is derived from an EMBL/GenBank/DDBJ whole genome shotgun (WGS) entry which is preliminary data.</text>
</comment>
<proteinExistence type="predicted"/>
<evidence type="ECO:0000313" key="2">
    <source>
        <dbReference type="EMBL" id="KKN53590.1"/>
    </source>
</evidence>
<organism evidence="2">
    <name type="scientific">marine sediment metagenome</name>
    <dbReference type="NCBI Taxonomy" id="412755"/>
    <lineage>
        <taxon>unclassified sequences</taxon>
        <taxon>metagenomes</taxon>
        <taxon>ecological metagenomes</taxon>
    </lineage>
</organism>
<dbReference type="AlphaFoldDB" id="A0A0F9RAP4"/>
<feature type="transmembrane region" description="Helical" evidence="1">
    <location>
        <begin position="7"/>
        <end position="28"/>
    </location>
</feature>
<protein>
    <submittedName>
        <fullName evidence="2">Uncharacterized protein</fullName>
    </submittedName>
</protein>
<name>A0A0F9RAP4_9ZZZZ</name>
<evidence type="ECO:0000256" key="1">
    <source>
        <dbReference type="SAM" id="Phobius"/>
    </source>
</evidence>